<gene>
    <name evidence="1" type="ORF">JF76_07190</name>
</gene>
<dbReference type="Proteomes" id="UP000033533">
    <property type="component" value="Unassembled WGS sequence"/>
</dbReference>
<dbReference type="STRING" id="1218493.JF76_07190"/>
<proteinExistence type="predicted"/>
<dbReference type="PATRIC" id="fig|1218493.3.peg.765"/>
<evidence type="ECO:0000313" key="1">
    <source>
        <dbReference type="EMBL" id="KJY56117.1"/>
    </source>
</evidence>
<reference evidence="1 2" key="1">
    <citation type="submission" date="2014-12" db="EMBL/GenBank/DDBJ databases">
        <title>Comparative genomics of the lactic acid bacteria isolated from the honey bee gut.</title>
        <authorList>
            <person name="Ellegaard K.M."/>
            <person name="Tamarit D."/>
            <person name="Javelind E."/>
            <person name="Olofsson T."/>
            <person name="Andersson S.G."/>
            <person name="Vasquez A."/>
        </authorList>
    </citation>
    <scope>NUCLEOTIDE SEQUENCE [LARGE SCALE GENOMIC DNA]</scope>
    <source>
        <strain evidence="1 2">Biut2</strain>
    </source>
</reference>
<organism evidence="1 2">
    <name type="scientific">Lactobacillus kullabergensis</name>
    <dbReference type="NCBI Taxonomy" id="1218493"/>
    <lineage>
        <taxon>Bacteria</taxon>
        <taxon>Bacillati</taxon>
        <taxon>Bacillota</taxon>
        <taxon>Bacilli</taxon>
        <taxon>Lactobacillales</taxon>
        <taxon>Lactobacillaceae</taxon>
        <taxon>Lactobacillus</taxon>
    </lineage>
</organism>
<dbReference type="HOGENOM" id="CLU_140957_0_0_9"/>
<dbReference type="AlphaFoldDB" id="A0A0F4LBA2"/>
<dbReference type="EMBL" id="JXBY01000017">
    <property type="protein sequence ID" value="KJY56117.1"/>
    <property type="molecule type" value="Genomic_DNA"/>
</dbReference>
<comment type="caution">
    <text evidence="1">The sequence shown here is derived from an EMBL/GenBank/DDBJ whole genome shotgun (WGS) entry which is preliminary data.</text>
</comment>
<accession>A0A0F4LBA2</accession>
<evidence type="ECO:0000313" key="2">
    <source>
        <dbReference type="Proteomes" id="UP000033533"/>
    </source>
</evidence>
<name>A0A0F4LBA2_9LACO</name>
<dbReference type="RefSeq" id="WP_045927868.1">
    <property type="nucleotide sequence ID" value="NZ_JBHSZS010000009.1"/>
</dbReference>
<sequence length="135" mass="15691">MEDLVKYLLKYAFDHGISCALIRREQSYQSVALPDKKLIVINQNSKNKFELPFIIGHEIGHIMNGNVNGAFYCGKPVNSEERKADLYSLNLIYKYASSQFETFDEPGIFMEQFGIPYRMKGDVYRLFKENDDLVF</sequence>
<protein>
    <submittedName>
        <fullName evidence="1">Putative prophage repressor</fullName>
    </submittedName>
</protein>
<dbReference type="OrthoDB" id="2300474at2"/>